<dbReference type="EMBL" id="JACHNB010000001">
    <property type="protein sequence ID" value="MBB4738064.1"/>
    <property type="molecule type" value="Genomic_DNA"/>
</dbReference>
<comment type="caution">
    <text evidence="1">The sequence shown here is derived from an EMBL/GenBank/DDBJ whole genome shotgun (WGS) entry which is preliminary data.</text>
</comment>
<gene>
    <name evidence="1" type="ORF">BJY16_001523</name>
</gene>
<organism evidence="1 2">
    <name type="scientific">Actinoplanes octamycinicus</name>
    <dbReference type="NCBI Taxonomy" id="135948"/>
    <lineage>
        <taxon>Bacteria</taxon>
        <taxon>Bacillati</taxon>
        <taxon>Actinomycetota</taxon>
        <taxon>Actinomycetes</taxon>
        <taxon>Micromonosporales</taxon>
        <taxon>Micromonosporaceae</taxon>
        <taxon>Actinoplanes</taxon>
    </lineage>
</organism>
<reference evidence="1 2" key="1">
    <citation type="submission" date="2020-08" db="EMBL/GenBank/DDBJ databases">
        <title>Sequencing the genomes of 1000 actinobacteria strains.</title>
        <authorList>
            <person name="Klenk H.-P."/>
        </authorList>
    </citation>
    <scope>NUCLEOTIDE SEQUENCE [LARGE SCALE GENOMIC DNA]</scope>
    <source>
        <strain evidence="1 2">DSM 45809</strain>
    </source>
</reference>
<protein>
    <recommendedName>
        <fullName evidence="3">DUF4192 domain-containing protein</fullName>
    </recommendedName>
</protein>
<name>A0A7W7M5T4_9ACTN</name>
<dbReference type="Proteomes" id="UP000546162">
    <property type="component" value="Unassembled WGS sequence"/>
</dbReference>
<dbReference type="InterPro" id="IPR025447">
    <property type="entry name" value="DUF4192"/>
</dbReference>
<dbReference type="RefSeq" id="WP_185038391.1">
    <property type="nucleotide sequence ID" value="NZ_BAABFG010000005.1"/>
</dbReference>
<evidence type="ECO:0000313" key="2">
    <source>
        <dbReference type="Proteomes" id="UP000546162"/>
    </source>
</evidence>
<evidence type="ECO:0000313" key="1">
    <source>
        <dbReference type="EMBL" id="MBB4738064.1"/>
    </source>
</evidence>
<proteinExistence type="predicted"/>
<dbReference type="AlphaFoldDB" id="A0A7W7M5T4"/>
<sequence>MTPDCSLVIRTPADLIAVVPFVMGYHPSDCLAVVGVRGDRVDFALCHDLPPPRATGAAAREPAAAVAATVARQRVSTVVVLGYGSLRRVTPAALRCAEALRRRAVPVLDVCRVADGRWWSYLCADRDCCPPEGRPCLPADSVIAAEATFRGQVALPSRTELTAQVAAVEGAERAEMGRATERARRRFTGLLTSEPAAADYERLVLRHGREAVLAAERRHRSGGSLSPDETAWLGVLLVDRAVEDFALDRATPQEWRIRLWTEVLRRVEPAYVAPAACLLSCTAWRAGRGSLARVALDRALAVEPGHQLAELLHRVLGFGLSPHMVLPGRPRPGHGRRRR</sequence>
<dbReference type="Pfam" id="PF13830">
    <property type="entry name" value="DUF4192"/>
    <property type="match status" value="1"/>
</dbReference>
<evidence type="ECO:0008006" key="3">
    <source>
        <dbReference type="Google" id="ProtNLM"/>
    </source>
</evidence>
<accession>A0A7W7M5T4</accession>
<keyword evidence="2" id="KW-1185">Reference proteome</keyword>